<dbReference type="PANTHER" id="PTHR10828:SF38">
    <property type="entry name" value="ARSENICAL-RESISTANCE PROTEIN 2-RELATED"/>
    <property type="match status" value="1"/>
</dbReference>
<protein>
    <submittedName>
        <fullName evidence="3">DNA-directed RNA polymerase I subunit RPA2</fullName>
    </submittedName>
</protein>
<dbReference type="GO" id="GO:0005737">
    <property type="term" value="C:cytoplasm"/>
    <property type="evidence" value="ECO:0007669"/>
    <property type="project" value="TreeGrafter"/>
</dbReference>
<dbReference type="GO" id="GO:0005634">
    <property type="term" value="C:nucleus"/>
    <property type="evidence" value="ECO:0007669"/>
    <property type="project" value="TreeGrafter"/>
</dbReference>
<dbReference type="SMART" id="SM00450">
    <property type="entry name" value="RHOD"/>
    <property type="match status" value="1"/>
</dbReference>
<keyword evidence="4" id="KW-1185">Reference proteome</keyword>
<dbReference type="AlphaFoldDB" id="A0A9P7B3Y4"/>
<feature type="compositionally biased region" description="Basic and acidic residues" evidence="1">
    <location>
        <begin position="150"/>
        <end position="166"/>
    </location>
</feature>
<evidence type="ECO:0000256" key="1">
    <source>
        <dbReference type="SAM" id="MobiDB-lite"/>
    </source>
</evidence>
<feature type="region of interest" description="Disordered" evidence="1">
    <location>
        <begin position="142"/>
        <end position="166"/>
    </location>
</feature>
<dbReference type="Pfam" id="PF00581">
    <property type="entry name" value="Rhodanese"/>
    <property type="match status" value="1"/>
</dbReference>
<evidence type="ECO:0000313" key="4">
    <source>
        <dbReference type="Proteomes" id="UP000777482"/>
    </source>
</evidence>
<dbReference type="SUPFAM" id="SSF52821">
    <property type="entry name" value="Rhodanese/Cell cycle control phosphatase"/>
    <property type="match status" value="1"/>
</dbReference>
<proteinExistence type="predicted"/>
<sequence>MGSSTSSKVQYISPDVVAQLVLATPKRNDYLIIDVRSSDFAGGNIPGALNLTTREFGSEQRLNSTIATHITPRVPPLNLIILHCMRSQTRGPYAAHLLAHSPALPPGVQIRVMKGGFQGWWRQFKGRRELFENLEGAGSEWEEAVLAPEGSRREADDSRRLREQGR</sequence>
<dbReference type="Proteomes" id="UP000777482">
    <property type="component" value="Unassembled WGS sequence"/>
</dbReference>
<dbReference type="InterPro" id="IPR036873">
    <property type="entry name" value="Rhodanese-like_dom_sf"/>
</dbReference>
<dbReference type="PROSITE" id="PS50206">
    <property type="entry name" value="RHODANESE_3"/>
    <property type="match status" value="1"/>
</dbReference>
<evidence type="ECO:0000259" key="2">
    <source>
        <dbReference type="PROSITE" id="PS50206"/>
    </source>
</evidence>
<gene>
    <name evidence="3" type="primary">ACR2</name>
    <name evidence="3" type="ORF">C6P46_005847</name>
</gene>
<dbReference type="GO" id="GO:0000428">
    <property type="term" value="C:DNA-directed RNA polymerase complex"/>
    <property type="evidence" value="ECO:0007669"/>
    <property type="project" value="UniProtKB-KW"/>
</dbReference>
<dbReference type="EMBL" id="PUHQ01000068">
    <property type="protein sequence ID" value="KAG0658296.1"/>
    <property type="molecule type" value="Genomic_DNA"/>
</dbReference>
<dbReference type="PANTHER" id="PTHR10828">
    <property type="entry name" value="M-PHASE INDUCER PHOSPHATASE DUAL SPECIFICITY PHOSPHATASE CDC25"/>
    <property type="match status" value="1"/>
</dbReference>
<feature type="domain" description="Rhodanese" evidence="2">
    <location>
        <begin position="26"/>
        <end position="125"/>
    </location>
</feature>
<evidence type="ECO:0000313" key="3">
    <source>
        <dbReference type="EMBL" id="KAG0658296.1"/>
    </source>
</evidence>
<dbReference type="OrthoDB" id="102559at2759"/>
<accession>A0A9P7B3Y4</accession>
<keyword evidence="3" id="KW-0804">Transcription</keyword>
<dbReference type="GO" id="GO:0004725">
    <property type="term" value="F:protein tyrosine phosphatase activity"/>
    <property type="evidence" value="ECO:0007669"/>
    <property type="project" value="TreeGrafter"/>
</dbReference>
<dbReference type="InterPro" id="IPR001763">
    <property type="entry name" value="Rhodanese-like_dom"/>
</dbReference>
<organism evidence="3 4">
    <name type="scientific">Rhodotorula mucilaginosa</name>
    <name type="common">Yeast</name>
    <name type="synonym">Rhodotorula rubra</name>
    <dbReference type="NCBI Taxonomy" id="5537"/>
    <lineage>
        <taxon>Eukaryota</taxon>
        <taxon>Fungi</taxon>
        <taxon>Dikarya</taxon>
        <taxon>Basidiomycota</taxon>
        <taxon>Pucciniomycotina</taxon>
        <taxon>Microbotryomycetes</taxon>
        <taxon>Sporidiobolales</taxon>
        <taxon>Sporidiobolaceae</taxon>
        <taxon>Rhodotorula</taxon>
    </lineage>
</organism>
<keyword evidence="3" id="KW-0240">DNA-directed RNA polymerase</keyword>
<comment type="caution">
    <text evidence="3">The sequence shown here is derived from an EMBL/GenBank/DDBJ whole genome shotgun (WGS) entry which is preliminary data.</text>
</comment>
<name>A0A9P7B3Y4_RHOMI</name>
<reference evidence="3 4" key="1">
    <citation type="submission" date="2020-11" db="EMBL/GenBank/DDBJ databases">
        <title>Kefir isolates.</title>
        <authorList>
            <person name="Marcisauskas S."/>
            <person name="Kim Y."/>
            <person name="Blasche S."/>
        </authorList>
    </citation>
    <scope>NUCLEOTIDE SEQUENCE [LARGE SCALE GENOMIC DNA]</scope>
    <source>
        <strain evidence="3 4">KR</strain>
    </source>
</reference>
<dbReference type="Gene3D" id="3.40.250.10">
    <property type="entry name" value="Rhodanese-like domain"/>
    <property type="match status" value="1"/>
</dbReference>